<accession>A0ABS1V886</accession>
<keyword evidence="5" id="KW-0802">TPR repeat</keyword>
<name>A0ABS1V886_9PROT</name>
<feature type="domain" description="O-GlcNAc transferase C-terminal" evidence="6">
    <location>
        <begin position="2"/>
        <end position="171"/>
    </location>
</feature>
<dbReference type="InterPro" id="IPR029489">
    <property type="entry name" value="OGT/SEC/SPY_C"/>
</dbReference>
<dbReference type="InterPro" id="IPR051939">
    <property type="entry name" value="Glycosyltr_41/O-GlcNAc_trsf"/>
</dbReference>
<dbReference type="RefSeq" id="WP_202827634.1">
    <property type="nucleotide sequence ID" value="NZ_JAEUXJ010000011.1"/>
</dbReference>
<evidence type="ECO:0000256" key="5">
    <source>
        <dbReference type="ARBA" id="ARBA00022803"/>
    </source>
</evidence>
<organism evidence="7 8">
    <name type="scientific">Belnapia mucosa</name>
    <dbReference type="NCBI Taxonomy" id="2804532"/>
    <lineage>
        <taxon>Bacteria</taxon>
        <taxon>Pseudomonadati</taxon>
        <taxon>Pseudomonadota</taxon>
        <taxon>Alphaproteobacteria</taxon>
        <taxon>Acetobacterales</taxon>
        <taxon>Roseomonadaceae</taxon>
        <taxon>Belnapia</taxon>
    </lineage>
</organism>
<dbReference type="Proteomes" id="UP000606490">
    <property type="component" value="Unassembled WGS sequence"/>
</dbReference>
<evidence type="ECO:0000256" key="4">
    <source>
        <dbReference type="ARBA" id="ARBA00022737"/>
    </source>
</evidence>
<dbReference type="SUPFAM" id="SSF53756">
    <property type="entry name" value="UDP-Glycosyltransferase/glycogen phosphorylase"/>
    <property type="match status" value="1"/>
</dbReference>
<evidence type="ECO:0000256" key="2">
    <source>
        <dbReference type="ARBA" id="ARBA00022676"/>
    </source>
</evidence>
<comment type="pathway">
    <text evidence="1">Protein modification; protein glycosylation.</text>
</comment>
<evidence type="ECO:0000313" key="7">
    <source>
        <dbReference type="EMBL" id="MBL6457884.1"/>
    </source>
</evidence>
<dbReference type="PANTHER" id="PTHR44835:SF1">
    <property type="entry name" value="PROTEIN O-GLCNAC TRANSFERASE"/>
    <property type="match status" value="1"/>
</dbReference>
<proteinExistence type="predicted"/>
<keyword evidence="3" id="KW-0808">Transferase</keyword>
<keyword evidence="8" id="KW-1185">Reference proteome</keyword>
<dbReference type="Pfam" id="PF13844">
    <property type="entry name" value="Glyco_transf_41"/>
    <property type="match status" value="1"/>
</dbReference>
<dbReference type="Gene3D" id="3.40.50.2000">
    <property type="entry name" value="Glycogen Phosphorylase B"/>
    <property type="match status" value="1"/>
</dbReference>
<evidence type="ECO:0000256" key="3">
    <source>
        <dbReference type="ARBA" id="ARBA00022679"/>
    </source>
</evidence>
<reference evidence="7 8" key="1">
    <citation type="submission" date="2021-01" db="EMBL/GenBank/DDBJ databases">
        <title>Belnapia mucosa sp. nov. and Belnapia arida sp. nov., isolated from the Tabernas Desert (Almeria, Spain).</title>
        <authorList>
            <person name="Molina-Menor E."/>
            <person name="Vidal-Verdu A."/>
            <person name="Calonge A."/>
            <person name="Satari L."/>
            <person name="Pereto Magraner J."/>
            <person name="Porcar Miralles M."/>
        </authorList>
    </citation>
    <scope>NUCLEOTIDE SEQUENCE [LARGE SCALE GENOMIC DNA]</scope>
    <source>
        <strain evidence="7 8">T6</strain>
    </source>
</reference>
<keyword evidence="4" id="KW-0677">Repeat</keyword>
<sequence>MNNLAKLTAPVLAAWAKILAALPEARLVLRTHALGEAAARDRFAQRLGAAGLPMERVALEPGLPHAGLMAAYGGIDIALDPFPYTGGLTVCEALWMGVPVLAVAGDSFCGRHAASHLGNIGLEAWVAATPEAYIAQAIARAGDLPALAALRAGLRGRVATSPLTDAPRFGRNLAAALRQAWEGAAP</sequence>
<keyword evidence="2" id="KW-0328">Glycosyltransferase</keyword>
<gene>
    <name evidence="7" type="ORF">JMJ55_21335</name>
</gene>
<protein>
    <recommendedName>
        <fullName evidence="6">O-GlcNAc transferase C-terminal domain-containing protein</fullName>
    </recommendedName>
</protein>
<comment type="caution">
    <text evidence="7">The sequence shown here is derived from an EMBL/GenBank/DDBJ whole genome shotgun (WGS) entry which is preliminary data.</text>
</comment>
<evidence type="ECO:0000259" key="6">
    <source>
        <dbReference type="Pfam" id="PF13844"/>
    </source>
</evidence>
<dbReference type="PANTHER" id="PTHR44835">
    <property type="entry name" value="UDP-N-ACETYLGLUCOSAMINE--PEPTIDE N-ACETYLGLUCOSAMINYLTRANSFERASE SPINDLY-RELATED"/>
    <property type="match status" value="1"/>
</dbReference>
<dbReference type="EMBL" id="JAEUXJ010000011">
    <property type="protein sequence ID" value="MBL6457884.1"/>
    <property type="molecule type" value="Genomic_DNA"/>
</dbReference>
<evidence type="ECO:0000256" key="1">
    <source>
        <dbReference type="ARBA" id="ARBA00004922"/>
    </source>
</evidence>
<evidence type="ECO:0000313" key="8">
    <source>
        <dbReference type="Proteomes" id="UP000606490"/>
    </source>
</evidence>